<dbReference type="PANTHER" id="PTHR31956:SF2">
    <property type="entry name" value="NON-SPECIFIC PHOSPHOLIPASE C6"/>
    <property type="match status" value="1"/>
</dbReference>
<accession>A0A8J3VDR7</accession>
<dbReference type="EMBL" id="BONY01000005">
    <property type="protein sequence ID" value="GIH02965.1"/>
    <property type="molecule type" value="Genomic_DNA"/>
</dbReference>
<organism evidence="3 4">
    <name type="scientific">Rhizocola hellebori</name>
    <dbReference type="NCBI Taxonomy" id="1392758"/>
    <lineage>
        <taxon>Bacteria</taxon>
        <taxon>Bacillati</taxon>
        <taxon>Actinomycetota</taxon>
        <taxon>Actinomycetes</taxon>
        <taxon>Micromonosporales</taxon>
        <taxon>Micromonosporaceae</taxon>
        <taxon>Rhizocola</taxon>
    </lineage>
</organism>
<dbReference type="PANTHER" id="PTHR31956">
    <property type="entry name" value="NON-SPECIFIC PHOSPHOLIPASE C4-RELATED"/>
    <property type="match status" value="1"/>
</dbReference>
<comment type="caution">
    <text evidence="3">The sequence shown here is derived from an EMBL/GenBank/DDBJ whole genome shotgun (WGS) entry which is preliminary data.</text>
</comment>
<dbReference type="RefSeq" id="WP_203906896.1">
    <property type="nucleotide sequence ID" value="NZ_BONY01000005.1"/>
</dbReference>
<evidence type="ECO:0000313" key="3">
    <source>
        <dbReference type="EMBL" id="GIH02965.1"/>
    </source>
</evidence>
<gene>
    <name evidence="3" type="ORF">Rhe02_10320</name>
</gene>
<dbReference type="InterPro" id="IPR017850">
    <property type="entry name" value="Alkaline_phosphatase_core_sf"/>
</dbReference>
<evidence type="ECO:0000313" key="4">
    <source>
        <dbReference type="Proteomes" id="UP000612899"/>
    </source>
</evidence>
<reference evidence="3" key="1">
    <citation type="submission" date="2021-01" db="EMBL/GenBank/DDBJ databases">
        <title>Whole genome shotgun sequence of Rhizocola hellebori NBRC 109834.</title>
        <authorList>
            <person name="Komaki H."/>
            <person name="Tamura T."/>
        </authorList>
    </citation>
    <scope>NUCLEOTIDE SEQUENCE</scope>
    <source>
        <strain evidence="3">NBRC 109834</strain>
    </source>
</reference>
<protein>
    <submittedName>
        <fullName evidence="3">Phosphoesterase</fullName>
    </submittedName>
</protein>
<name>A0A8J3VDR7_9ACTN</name>
<dbReference type="AlphaFoldDB" id="A0A8J3VDR7"/>
<dbReference type="Pfam" id="PF04185">
    <property type="entry name" value="Phosphoesterase"/>
    <property type="match status" value="1"/>
</dbReference>
<evidence type="ECO:0000256" key="2">
    <source>
        <dbReference type="ARBA" id="ARBA00023026"/>
    </source>
</evidence>
<dbReference type="GO" id="GO:0009395">
    <property type="term" value="P:phospholipid catabolic process"/>
    <property type="evidence" value="ECO:0007669"/>
    <property type="project" value="TreeGrafter"/>
</dbReference>
<dbReference type="Gene3D" id="3.40.720.10">
    <property type="entry name" value="Alkaline Phosphatase, subunit A"/>
    <property type="match status" value="2"/>
</dbReference>
<dbReference type="GO" id="GO:0016788">
    <property type="term" value="F:hydrolase activity, acting on ester bonds"/>
    <property type="evidence" value="ECO:0007669"/>
    <property type="project" value="InterPro"/>
</dbReference>
<keyword evidence="1" id="KW-0378">Hydrolase</keyword>
<evidence type="ECO:0000256" key="1">
    <source>
        <dbReference type="ARBA" id="ARBA00022801"/>
    </source>
</evidence>
<dbReference type="Proteomes" id="UP000612899">
    <property type="component" value="Unassembled WGS sequence"/>
</dbReference>
<dbReference type="SUPFAM" id="SSF53649">
    <property type="entry name" value="Alkaline phosphatase-like"/>
    <property type="match status" value="1"/>
</dbReference>
<keyword evidence="2" id="KW-0843">Virulence</keyword>
<keyword evidence="4" id="KW-1185">Reference proteome</keyword>
<dbReference type="InterPro" id="IPR007312">
    <property type="entry name" value="Phosphoesterase"/>
</dbReference>
<sequence>MSQDQSGPASKIKHVFVLVLENRSFDHMLGLVLGAGVDAQTGSPTTADGPTDETNVYNGVTYSVRANAPYVLPVDPPHEYADVQLQLTSTAVVDKSGKYPPLTLGGYVDSYGGEAVAEKSAEGVADPGVVMACYTPQQLPVLGTLAREFAVCDRWFSSMPGPTWPNRFFLHAATSGGLDRSPTGMEIVRSQFGGYQFENGSIFEALDRAGLQWRVYCGDPLPQVSALSVMTLETMRTHYRKFDYFADDLRDSDFDAAYVFIEPNYGVLERPLGDFQCGNSQHPKDDVTRGEALVKQTYEAIRQSPLWESSLLVVTYDEHGGFYDHVPPPAAVPPGDVEIPGNNGNGFTFELLGTRVPAVVVSPWVPDVRAALDGRGCNLIDHTEYDHTSLLSTVERLFGLPSLTDRDAAANDFLHLLSARQPRDTPRTLPSPAESGFECGVGRIDFDPADAREPVDAALRGFVQLAAIQERRLEPQASSQIADRAEAITTKAEASRYLVEVAAKMRTAGFLG</sequence>
<proteinExistence type="predicted"/>